<proteinExistence type="predicted"/>
<evidence type="ECO:0000313" key="4">
    <source>
        <dbReference type="Proteomes" id="UP000005019"/>
    </source>
</evidence>
<dbReference type="OrthoDB" id="8559288at2"/>
<accession>F5RCR0</accession>
<feature type="chain" id="PRO_5003325822" description="Ice-binding protein C-terminal domain-containing protein" evidence="1">
    <location>
        <begin position="29"/>
        <end position="324"/>
    </location>
</feature>
<dbReference type="Pfam" id="PF07589">
    <property type="entry name" value="PEP-CTERM"/>
    <property type="match status" value="1"/>
</dbReference>
<feature type="signal peptide" evidence="1">
    <location>
        <begin position="1"/>
        <end position="28"/>
    </location>
</feature>
<dbReference type="EMBL" id="AFHG01000049">
    <property type="protein sequence ID" value="EGK71561.1"/>
    <property type="molecule type" value="Genomic_DNA"/>
</dbReference>
<dbReference type="eggNOG" id="ENOG502ZVCG">
    <property type="taxonomic scope" value="Bacteria"/>
</dbReference>
<organism evidence="3 4">
    <name type="scientific">Methyloversatilis universalis (strain ATCC BAA-1314 / DSM 25237 / JCM 13912 / CCUG 52030 / FAM5)</name>
    <dbReference type="NCBI Taxonomy" id="1000565"/>
    <lineage>
        <taxon>Bacteria</taxon>
        <taxon>Pseudomonadati</taxon>
        <taxon>Pseudomonadota</taxon>
        <taxon>Betaproteobacteria</taxon>
        <taxon>Nitrosomonadales</taxon>
        <taxon>Sterolibacteriaceae</taxon>
        <taxon>Methyloversatilis</taxon>
    </lineage>
</organism>
<name>F5RCR0_METUF</name>
<evidence type="ECO:0000256" key="1">
    <source>
        <dbReference type="SAM" id="SignalP"/>
    </source>
</evidence>
<evidence type="ECO:0000259" key="2">
    <source>
        <dbReference type="Pfam" id="PF07589"/>
    </source>
</evidence>
<dbReference type="AlphaFoldDB" id="F5RCR0"/>
<protein>
    <recommendedName>
        <fullName evidence="2">Ice-binding protein C-terminal domain-containing protein</fullName>
    </recommendedName>
</protein>
<evidence type="ECO:0000313" key="3">
    <source>
        <dbReference type="EMBL" id="EGK71561.1"/>
    </source>
</evidence>
<dbReference type="Proteomes" id="UP000005019">
    <property type="component" value="Unassembled WGS sequence"/>
</dbReference>
<gene>
    <name evidence="3" type="ORF">METUNv1_02065</name>
</gene>
<dbReference type="NCBIfam" id="TIGR02595">
    <property type="entry name" value="PEP_CTERM"/>
    <property type="match status" value="1"/>
</dbReference>
<keyword evidence="1" id="KW-0732">Signal</keyword>
<feature type="domain" description="Ice-binding protein C-terminal" evidence="2">
    <location>
        <begin position="298"/>
        <end position="322"/>
    </location>
</feature>
<dbReference type="RefSeq" id="WP_008061349.1">
    <property type="nucleotide sequence ID" value="NZ_AFHG01000049.1"/>
</dbReference>
<dbReference type="NCBIfam" id="NF035944">
    <property type="entry name" value="PEPxxWA-CTERM"/>
    <property type="match status" value="1"/>
</dbReference>
<comment type="caution">
    <text evidence="3">The sequence shown here is derived from an EMBL/GenBank/DDBJ whole genome shotgun (WGS) entry which is preliminary data.</text>
</comment>
<reference evidence="3 4" key="1">
    <citation type="journal article" date="2011" name="J. Bacteriol.">
        <title>Genome sequence of Methyloversatilis universalis FAM5T, a methylotrophic representative of the order Rhodocyclales.</title>
        <authorList>
            <person name="Kittichotirat W."/>
            <person name="Good N.M."/>
            <person name="Hall R."/>
            <person name="Bringel F."/>
            <person name="Lajus A."/>
            <person name="Medigue C."/>
            <person name="Smalley N.E."/>
            <person name="Beck D."/>
            <person name="Bumgarner R."/>
            <person name="Vuilleumier S."/>
            <person name="Kalyuzhnaya M.G."/>
        </authorList>
    </citation>
    <scope>NUCLEOTIDE SEQUENCE [LARGE SCALE GENOMIC DNA]</scope>
    <source>
        <strain evidence="4">ATCC BAA-1314 / JCM 13912 / FAM5</strain>
    </source>
</reference>
<keyword evidence="4" id="KW-1185">Reference proteome</keyword>
<sequence>MHPTYALIPSRPLIAAALLASLALPAGASTQVQISTPPGTGQIALGSGQQSLNLAETPYVSAGGVSVVSKAQASDDSGVIRVYSAIDTRGVGGIPDLMLATANGQTLSQGTVVAAPGSNPLIDVTFVFTFDGAFHTWGGNVFHQLGASLTLSLPSATVPFTQVNYGSSLTFSSYLLDDTVVNTTSKANVTYFEPGFIYRDVAYAGATHAVISDDMDNLIGEIRLTVSMAAGQSFSLISSMHTQVNTEPLIPIVGAQDYSQSWGAADGFNTGRLSILLPEGYALQGDTGLLTATVVAPPVPEPATWGLMLAGFALLGVATRRRTA</sequence>
<dbReference type="InterPro" id="IPR013424">
    <property type="entry name" value="Ice-binding_C"/>
</dbReference>